<keyword evidence="2" id="KW-0805">Transcription regulation</keyword>
<dbReference type="RefSeq" id="WP_116976370.1">
    <property type="nucleotide sequence ID" value="NZ_QPMM01000007.1"/>
</dbReference>
<protein>
    <submittedName>
        <fullName evidence="6">LysR family transcriptional regulator</fullName>
    </submittedName>
</protein>
<dbReference type="Pfam" id="PF03466">
    <property type="entry name" value="LysR_substrate"/>
    <property type="match status" value="1"/>
</dbReference>
<dbReference type="AlphaFoldDB" id="A0A3E1Y8N1"/>
<evidence type="ECO:0000256" key="1">
    <source>
        <dbReference type="ARBA" id="ARBA00009437"/>
    </source>
</evidence>
<dbReference type="FunFam" id="1.10.10.10:FF:000001">
    <property type="entry name" value="LysR family transcriptional regulator"/>
    <property type="match status" value="1"/>
</dbReference>
<dbReference type="InterPro" id="IPR036388">
    <property type="entry name" value="WH-like_DNA-bd_sf"/>
</dbReference>
<dbReference type="OrthoDB" id="9803735at2"/>
<dbReference type="PANTHER" id="PTHR30126">
    <property type="entry name" value="HTH-TYPE TRANSCRIPTIONAL REGULATOR"/>
    <property type="match status" value="1"/>
</dbReference>
<evidence type="ECO:0000313" key="7">
    <source>
        <dbReference type="Proteomes" id="UP000260644"/>
    </source>
</evidence>
<dbReference type="Gene3D" id="1.10.10.10">
    <property type="entry name" value="Winged helix-like DNA-binding domain superfamily/Winged helix DNA-binding domain"/>
    <property type="match status" value="1"/>
</dbReference>
<feature type="domain" description="HTH lysR-type" evidence="5">
    <location>
        <begin position="2"/>
        <end position="59"/>
    </location>
</feature>
<dbReference type="InterPro" id="IPR000847">
    <property type="entry name" value="LysR_HTH_N"/>
</dbReference>
<dbReference type="PANTHER" id="PTHR30126:SF25">
    <property type="entry name" value="HTH-TYPE TRANSCRIPTIONAL REGULATOR METR"/>
    <property type="match status" value="1"/>
</dbReference>
<dbReference type="InterPro" id="IPR036390">
    <property type="entry name" value="WH_DNA-bd_sf"/>
</dbReference>
<keyword evidence="4" id="KW-0804">Transcription</keyword>
<dbReference type="PRINTS" id="PR00039">
    <property type="entry name" value="HTHLYSR"/>
</dbReference>
<keyword evidence="7" id="KW-1185">Reference proteome</keyword>
<name>A0A3E1Y8N1_9BACT</name>
<comment type="caution">
    <text evidence="6">The sequence shown here is derived from an EMBL/GenBank/DDBJ whole genome shotgun (WGS) entry which is preliminary data.</text>
</comment>
<dbReference type="Proteomes" id="UP000260644">
    <property type="component" value="Unassembled WGS sequence"/>
</dbReference>
<dbReference type="GO" id="GO:0003700">
    <property type="term" value="F:DNA-binding transcription factor activity"/>
    <property type="evidence" value="ECO:0007669"/>
    <property type="project" value="InterPro"/>
</dbReference>
<dbReference type="Gene3D" id="3.40.190.290">
    <property type="match status" value="1"/>
</dbReference>
<dbReference type="Pfam" id="PF00126">
    <property type="entry name" value="HTH_1"/>
    <property type="match status" value="1"/>
</dbReference>
<accession>A0A3E1Y8N1</accession>
<dbReference type="GO" id="GO:0000976">
    <property type="term" value="F:transcription cis-regulatory region binding"/>
    <property type="evidence" value="ECO:0007669"/>
    <property type="project" value="TreeGrafter"/>
</dbReference>
<reference evidence="6 7" key="1">
    <citation type="submission" date="2018-07" db="EMBL/GenBank/DDBJ databases">
        <title>Chitinophaga K2CV101002-2 sp. nov., isolated from a monsoon evergreen broad-leaved forest soil.</title>
        <authorList>
            <person name="Lv Y."/>
        </authorList>
    </citation>
    <scope>NUCLEOTIDE SEQUENCE [LARGE SCALE GENOMIC DNA]</scope>
    <source>
        <strain evidence="6 7">GDMCC 1.1288</strain>
    </source>
</reference>
<dbReference type="InterPro" id="IPR005119">
    <property type="entry name" value="LysR_subst-bd"/>
</dbReference>
<dbReference type="EMBL" id="QPMM01000007">
    <property type="protein sequence ID" value="RFS21799.1"/>
    <property type="molecule type" value="Genomic_DNA"/>
</dbReference>
<comment type="similarity">
    <text evidence="1">Belongs to the LysR transcriptional regulatory family.</text>
</comment>
<dbReference type="SUPFAM" id="SSF46785">
    <property type="entry name" value="Winged helix' DNA-binding domain"/>
    <property type="match status" value="1"/>
</dbReference>
<evidence type="ECO:0000256" key="4">
    <source>
        <dbReference type="ARBA" id="ARBA00023163"/>
    </source>
</evidence>
<dbReference type="CDD" id="cd05466">
    <property type="entry name" value="PBP2_LTTR_substrate"/>
    <property type="match status" value="1"/>
</dbReference>
<evidence type="ECO:0000313" key="6">
    <source>
        <dbReference type="EMBL" id="RFS21799.1"/>
    </source>
</evidence>
<evidence type="ECO:0000256" key="2">
    <source>
        <dbReference type="ARBA" id="ARBA00023015"/>
    </source>
</evidence>
<keyword evidence="3" id="KW-0238">DNA-binding</keyword>
<gene>
    <name evidence="6" type="ORF">DVR12_14160</name>
</gene>
<sequence length="291" mass="33388">MITLQHLQIVRRIITEGSVTKASQKLHLTQSALSHQIRDLESMLGLQLFYRSGKRMILTEAGRKVLEQAEAVLPMMDNLKTELQMLKEGRKQTIRISTECYTTYHWLPGILQIFQELHPEVTVQIVIPATQRPMKCLEDGQLDLAIVSRTKTNDNFRYTPLFDDELVAVMSPRHSLAAQKKIKNSHIKDETVLVYNFGNNTGSVLESYLQLSPPKKIMAVPLTEAIIEMVKANMGITVMARWAVQPYLCDQLTLVPLESPLRKRRWYACTHKEVNEPLKQLSMLIRQRLKA</sequence>
<evidence type="ECO:0000259" key="5">
    <source>
        <dbReference type="PROSITE" id="PS50931"/>
    </source>
</evidence>
<dbReference type="SUPFAM" id="SSF53850">
    <property type="entry name" value="Periplasmic binding protein-like II"/>
    <property type="match status" value="1"/>
</dbReference>
<proteinExistence type="inferred from homology"/>
<organism evidence="6 7">
    <name type="scientific">Chitinophaga silvatica</name>
    <dbReference type="NCBI Taxonomy" id="2282649"/>
    <lineage>
        <taxon>Bacteria</taxon>
        <taxon>Pseudomonadati</taxon>
        <taxon>Bacteroidota</taxon>
        <taxon>Chitinophagia</taxon>
        <taxon>Chitinophagales</taxon>
        <taxon>Chitinophagaceae</taxon>
        <taxon>Chitinophaga</taxon>
    </lineage>
</organism>
<evidence type="ECO:0000256" key="3">
    <source>
        <dbReference type="ARBA" id="ARBA00023125"/>
    </source>
</evidence>
<dbReference type="PROSITE" id="PS50931">
    <property type="entry name" value="HTH_LYSR"/>
    <property type="match status" value="1"/>
</dbReference>